<dbReference type="EnsemblMetazoa" id="CapteT217241">
    <property type="protein sequence ID" value="CapteP217241"/>
    <property type="gene ID" value="CapteG217241"/>
</dbReference>
<dbReference type="OrthoDB" id="5971189at2759"/>
<dbReference type="SMART" id="SM00209">
    <property type="entry name" value="TSP1"/>
    <property type="match status" value="1"/>
</dbReference>
<accession>R7TIG7</accession>
<evidence type="ECO:0000313" key="5">
    <source>
        <dbReference type="EMBL" id="ELT90870.1"/>
    </source>
</evidence>
<evidence type="ECO:0000256" key="1">
    <source>
        <dbReference type="ARBA" id="ARBA00023157"/>
    </source>
</evidence>
<dbReference type="FunFam" id="2.20.100.10:FF:000001">
    <property type="entry name" value="semaphorin-5A isoform X1"/>
    <property type="match status" value="1"/>
</dbReference>
<dbReference type="EMBL" id="AMQN01014109">
    <property type="status" value="NOT_ANNOTATED_CDS"/>
    <property type="molecule type" value="Genomic_DNA"/>
</dbReference>
<evidence type="ECO:0000259" key="4">
    <source>
        <dbReference type="PROSITE" id="PS50948"/>
    </source>
</evidence>
<dbReference type="SUPFAM" id="SSF57414">
    <property type="entry name" value="Hairpin loop containing domain-like"/>
    <property type="match status" value="1"/>
</dbReference>
<keyword evidence="7" id="KW-1185">Reference proteome</keyword>
<feature type="compositionally biased region" description="Low complexity" evidence="2">
    <location>
        <begin position="152"/>
        <end position="190"/>
    </location>
</feature>
<dbReference type="HOGENOM" id="CLU_748526_0_0_1"/>
<keyword evidence="3" id="KW-0812">Transmembrane</keyword>
<feature type="region of interest" description="Disordered" evidence="2">
    <location>
        <begin position="94"/>
        <end position="191"/>
    </location>
</feature>
<dbReference type="InterPro" id="IPR003609">
    <property type="entry name" value="Pan_app"/>
</dbReference>
<dbReference type="PROSITE" id="PS50948">
    <property type="entry name" value="PAN"/>
    <property type="match status" value="1"/>
</dbReference>
<keyword evidence="1" id="KW-1015">Disulfide bond</keyword>
<dbReference type="InterPro" id="IPR038877">
    <property type="entry name" value="THSD1"/>
</dbReference>
<dbReference type="EMBL" id="KB310746">
    <property type="protein sequence ID" value="ELT90870.1"/>
    <property type="molecule type" value="Genomic_DNA"/>
</dbReference>
<dbReference type="AlphaFoldDB" id="R7TIG7"/>
<feature type="domain" description="Apple" evidence="4">
    <location>
        <begin position="1"/>
        <end position="78"/>
    </location>
</feature>
<dbReference type="PANTHER" id="PTHR16311">
    <property type="entry name" value="THROMBOSPONDIN TYPE I DOMAIN-CONTAINING 1"/>
    <property type="match status" value="1"/>
</dbReference>
<feature type="transmembrane region" description="Helical" evidence="3">
    <location>
        <begin position="320"/>
        <end position="342"/>
    </location>
</feature>
<name>R7TIG7_CAPTE</name>
<dbReference type="Gene3D" id="2.20.100.10">
    <property type="entry name" value="Thrombospondin type-1 (TSP1) repeat"/>
    <property type="match status" value="1"/>
</dbReference>
<protein>
    <recommendedName>
        <fullName evidence="4">Apple domain-containing protein</fullName>
    </recommendedName>
</protein>
<evidence type="ECO:0000256" key="2">
    <source>
        <dbReference type="SAM" id="MobiDB-lite"/>
    </source>
</evidence>
<evidence type="ECO:0000313" key="6">
    <source>
        <dbReference type="EnsemblMetazoa" id="CapteP217241"/>
    </source>
</evidence>
<sequence>MGGKKNGVAIPGKNCKAISGITLDECKELCLRESCCKSIDYDDHNSIQRNECKLNNVNSHDDVNWVQCDICTFYNKECLEVPTTDMITVTATSQKSTTLQLELETSQKSTTSQLESETSQKSTTPQLESETSLKSTTPQLESETSQKSTTPQLESETSQKSTTSQLESETSHKSTTSQLESETSQKSTTSHIFDDSTLTTIAAQTFESSTRQTETSRSVPGYSVQREKCIADVDGSWAEWTPWSTCSASCDEGTTFRRRKCAGKSGNGRPCIGQATQNGFCVREKCLQEEVSLSRSRSILKRREKLLPTQAFTESDSSPYNISVATVAILVLVLFFGGILVLDYVTLKRHLVEYCWASFRQRSQRISDVK</sequence>
<dbReference type="PROSITE" id="PS50092">
    <property type="entry name" value="TSP1"/>
    <property type="match status" value="1"/>
</dbReference>
<feature type="compositionally biased region" description="Polar residues" evidence="2">
    <location>
        <begin position="125"/>
        <end position="151"/>
    </location>
</feature>
<dbReference type="InterPro" id="IPR000884">
    <property type="entry name" value="TSP1_rpt"/>
</dbReference>
<keyword evidence="3" id="KW-0472">Membrane</keyword>
<dbReference type="InterPro" id="IPR036383">
    <property type="entry name" value="TSP1_rpt_sf"/>
</dbReference>
<proteinExistence type="predicted"/>
<dbReference type="PANTHER" id="PTHR16311:SF3">
    <property type="entry name" value="THROMBOSPONDIN TYPE-1 DOMAIN-CONTAINING PROTEIN 1"/>
    <property type="match status" value="1"/>
</dbReference>
<organism evidence="5">
    <name type="scientific">Capitella teleta</name>
    <name type="common">Polychaete worm</name>
    <dbReference type="NCBI Taxonomy" id="283909"/>
    <lineage>
        <taxon>Eukaryota</taxon>
        <taxon>Metazoa</taxon>
        <taxon>Spiralia</taxon>
        <taxon>Lophotrochozoa</taxon>
        <taxon>Annelida</taxon>
        <taxon>Polychaeta</taxon>
        <taxon>Sedentaria</taxon>
        <taxon>Scolecida</taxon>
        <taxon>Capitellidae</taxon>
        <taxon>Capitella</taxon>
    </lineage>
</organism>
<reference evidence="6" key="3">
    <citation type="submission" date="2015-06" db="UniProtKB">
        <authorList>
            <consortium name="EnsemblMetazoa"/>
        </authorList>
    </citation>
    <scope>IDENTIFICATION</scope>
</reference>
<dbReference type="Proteomes" id="UP000014760">
    <property type="component" value="Unassembled WGS sequence"/>
</dbReference>
<dbReference type="Pfam" id="PF00090">
    <property type="entry name" value="TSP_1"/>
    <property type="match status" value="1"/>
</dbReference>
<keyword evidence="3" id="KW-1133">Transmembrane helix</keyword>
<feature type="compositionally biased region" description="Low complexity" evidence="2">
    <location>
        <begin position="101"/>
        <end position="124"/>
    </location>
</feature>
<gene>
    <name evidence="5" type="ORF">CAPTEDRAFT_217241</name>
</gene>
<dbReference type="SUPFAM" id="SSF82895">
    <property type="entry name" value="TSP-1 type 1 repeat"/>
    <property type="match status" value="1"/>
</dbReference>
<reference evidence="5 7" key="2">
    <citation type="journal article" date="2013" name="Nature">
        <title>Insights into bilaterian evolution from three spiralian genomes.</title>
        <authorList>
            <person name="Simakov O."/>
            <person name="Marletaz F."/>
            <person name="Cho S.J."/>
            <person name="Edsinger-Gonzales E."/>
            <person name="Havlak P."/>
            <person name="Hellsten U."/>
            <person name="Kuo D.H."/>
            <person name="Larsson T."/>
            <person name="Lv J."/>
            <person name="Arendt D."/>
            <person name="Savage R."/>
            <person name="Osoegawa K."/>
            <person name="de Jong P."/>
            <person name="Grimwood J."/>
            <person name="Chapman J.A."/>
            <person name="Shapiro H."/>
            <person name="Aerts A."/>
            <person name="Otillar R.P."/>
            <person name="Terry A.Y."/>
            <person name="Boore J.L."/>
            <person name="Grigoriev I.V."/>
            <person name="Lindberg D.R."/>
            <person name="Seaver E.C."/>
            <person name="Weisblat D.A."/>
            <person name="Putnam N.H."/>
            <person name="Rokhsar D.S."/>
        </authorList>
    </citation>
    <scope>NUCLEOTIDE SEQUENCE</scope>
    <source>
        <strain evidence="5 7">I ESC-2004</strain>
    </source>
</reference>
<evidence type="ECO:0000313" key="7">
    <source>
        <dbReference type="Proteomes" id="UP000014760"/>
    </source>
</evidence>
<evidence type="ECO:0000256" key="3">
    <source>
        <dbReference type="SAM" id="Phobius"/>
    </source>
</evidence>
<dbReference type="GO" id="GO:0071944">
    <property type="term" value="C:cell periphery"/>
    <property type="evidence" value="ECO:0007669"/>
    <property type="project" value="TreeGrafter"/>
</dbReference>
<reference evidence="7" key="1">
    <citation type="submission" date="2012-12" db="EMBL/GenBank/DDBJ databases">
        <authorList>
            <person name="Hellsten U."/>
            <person name="Grimwood J."/>
            <person name="Chapman J.A."/>
            <person name="Shapiro H."/>
            <person name="Aerts A."/>
            <person name="Otillar R.P."/>
            <person name="Terry A.Y."/>
            <person name="Boore J.L."/>
            <person name="Simakov O."/>
            <person name="Marletaz F."/>
            <person name="Cho S.-J."/>
            <person name="Edsinger-Gonzales E."/>
            <person name="Havlak P."/>
            <person name="Kuo D.-H."/>
            <person name="Larsson T."/>
            <person name="Lv J."/>
            <person name="Arendt D."/>
            <person name="Savage R."/>
            <person name="Osoegawa K."/>
            <person name="de Jong P."/>
            <person name="Lindberg D.R."/>
            <person name="Seaver E.C."/>
            <person name="Weisblat D.A."/>
            <person name="Putnam N.H."/>
            <person name="Grigoriev I.V."/>
            <person name="Rokhsar D.S."/>
        </authorList>
    </citation>
    <scope>NUCLEOTIDE SEQUENCE</scope>
    <source>
        <strain evidence="7">I ESC-2004</strain>
    </source>
</reference>